<sequence>MRPEPADGWPDGPLSERAARDLLFDREDVVAVWVMDHDETTLSALVGPDPPDDAVVDVVLETEDAFEMYSYTHYETATRWVTFGEERKESEGGGTMRDTLADYRIVAGESES</sequence>
<comment type="caution">
    <text evidence="1">The sequence shown here is derived from an EMBL/GenBank/DDBJ whole genome shotgun (WGS) entry which is preliminary data.</text>
</comment>
<keyword evidence="2" id="KW-1185">Reference proteome</keyword>
<accession>A0A6B0GF73</accession>
<gene>
    <name evidence="1" type="ORF">GQS65_02355</name>
</gene>
<evidence type="ECO:0000313" key="1">
    <source>
        <dbReference type="EMBL" id="MWG33344.1"/>
    </source>
</evidence>
<dbReference type="AlphaFoldDB" id="A0A6B0GF73"/>
<reference evidence="1 2" key="1">
    <citation type="submission" date="2019-12" db="EMBL/GenBank/DDBJ databases">
        <title>Halocatena pleomorpha gen. nov. sp. nov., an extremely halophilic archaeon of family Halobacteriaceae isolated from saltpan soil.</title>
        <authorList>
            <person name="Pal Y."/>
            <person name="Verma A."/>
            <person name="Krishnamurthi S."/>
            <person name="Kumar P."/>
        </authorList>
    </citation>
    <scope>NUCLEOTIDE SEQUENCE [LARGE SCALE GENOMIC DNA]</scope>
    <source>
        <strain evidence="1 2">JCM 16495</strain>
    </source>
</reference>
<dbReference type="EMBL" id="WSZK01000006">
    <property type="protein sequence ID" value="MWG33344.1"/>
    <property type="molecule type" value="Genomic_DNA"/>
</dbReference>
<proteinExistence type="predicted"/>
<dbReference type="Proteomes" id="UP000451471">
    <property type="component" value="Unassembled WGS sequence"/>
</dbReference>
<dbReference type="OrthoDB" id="296880at2157"/>
<evidence type="ECO:0000313" key="2">
    <source>
        <dbReference type="Proteomes" id="UP000451471"/>
    </source>
</evidence>
<protein>
    <submittedName>
        <fullName evidence="1">Uncharacterized protein</fullName>
    </submittedName>
</protein>
<organism evidence="1 2">
    <name type="scientific">Halomarina oriensis</name>
    <dbReference type="NCBI Taxonomy" id="671145"/>
    <lineage>
        <taxon>Archaea</taxon>
        <taxon>Methanobacteriati</taxon>
        <taxon>Methanobacteriota</taxon>
        <taxon>Stenosarchaea group</taxon>
        <taxon>Halobacteria</taxon>
        <taxon>Halobacteriales</taxon>
        <taxon>Natronomonadaceae</taxon>
        <taxon>Halomarina</taxon>
    </lineage>
</organism>
<name>A0A6B0GF73_9EURY</name>